<organism evidence="1 2">
    <name type="scientific">Heterostelium pallidum (strain ATCC 26659 / Pp 5 / PN500)</name>
    <name type="common">Cellular slime mold</name>
    <name type="synonym">Polysphondylium pallidum</name>
    <dbReference type="NCBI Taxonomy" id="670386"/>
    <lineage>
        <taxon>Eukaryota</taxon>
        <taxon>Amoebozoa</taxon>
        <taxon>Evosea</taxon>
        <taxon>Eumycetozoa</taxon>
        <taxon>Dictyostelia</taxon>
        <taxon>Acytosteliales</taxon>
        <taxon>Acytosteliaceae</taxon>
        <taxon>Heterostelium</taxon>
    </lineage>
</organism>
<reference evidence="1 2" key="1">
    <citation type="journal article" date="2011" name="Genome Res.">
        <title>Phylogeny-wide analysis of social amoeba genomes highlights ancient origins for complex intercellular communication.</title>
        <authorList>
            <person name="Heidel A.J."/>
            <person name="Lawal H.M."/>
            <person name="Felder M."/>
            <person name="Schilde C."/>
            <person name="Helps N.R."/>
            <person name="Tunggal B."/>
            <person name="Rivero F."/>
            <person name="John U."/>
            <person name="Schleicher M."/>
            <person name="Eichinger L."/>
            <person name="Platzer M."/>
            <person name="Noegel A.A."/>
            <person name="Schaap P."/>
            <person name="Gloeckner G."/>
        </authorList>
    </citation>
    <scope>NUCLEOTIDE SEQUENCE [LARGE SCALE GENOMIC DNA]</scope>
    <source>
        <strain evidence="2">ATCC 26659 / Pp 5 / PN500</strain>
    </source>
</reference>
<dbReference type="PANTHER" id="PTHR46586:SF5">
    <property type="match status" value="1"/>
</dbReference>
<dbReference type="GeneID" id="31362995"/>
<dbReference type="SUPFAM" id="SSF48403">
    <property type="entry name" value="Ankyrin repeat"/>
    <property type="match status" value="2"/>
</dbReference>
<dbReference type="EMBL" id="ADBJ01000033">
    <property type="protein sequence ID" value="EFA79655.1"/>
    <property type="molecule type" value="Genomic_DNA"/>
</dbReference>
<dbReference type="InterPro" id="IPR052050">
    <property type="entry name" value="SecEffector_AnkRepeat"/>
</dbReference>
<proteinExistence type="predicted"/>
<dbReference type="OMA" id="NSRGQYW"/>
<evidence type="ECO:0000313" key="1">
    <source>
        <dbReference type="EMBL" id="EFA79655.1"/>
    </source>
</evidence>
<protein>
    <submittedName>
        <fullName evidence="1">Ankyrin containing protein</fullName>
    </submittedName>
</protein>
<gene>
    <name evidence="1" type="ORF">PPL_07514</name>
</gene>
<keyword evidence="2" id="KW-1185">Reference proteome</keyword>
<dbReference type="Pfam" id="PF13637">
    <property type="entry name" value="Ank_4"/>
    <property type="match status" value="1"/>
</dbReference>
<dbReference type="InterPro" id="IPR002110">
    <property type="entry name" value="Ankyrin_rpt"/>
</dbReference>
<comment type="caution">
    <text evidence="1">The sequence shown here is derived from an EMBL/GenBank/DDBJ whole genome shotgun (WGS) entry which is preliminary data.</text>
</comment>
<dbReference type="InterPro" id="IPR036770">
    <property type="entry name" value="Ankyrin_rpt-contain_sf"/>
</dbReference>
<sequence length="1298" mass="151596">MEKDKFLKIFNNCVLNRLIFKHVKSIHDVIGGVRYRWSDLIKNPRVMAGYSYLNELKLYYEDHSIGSLQANDIFKAAIKTGNIEILKYLVDLAKPISVSSPFFRSIFDMILCDAVIYGSLEMVKHICTEFEKKRLNFHPAFVRSPLSGDIEMIKYLNEKLENCDFNNKSKRYFIFDYAAEKGRIDIIEWLFENRSEYREGSNMYLSAIKGGHLHVVQYLLDINEPIKQTSHPDHNTLFDESIFFNQLEIAKLLHQHNIRESQSTPIDYAASHGNISMLKWLNENTTVKASVNAMSNAAMNNHLEALKWLHQHRTEGCSDDIFSALSRKGHIEVIQWLYENQSNVLQSQLSIYEAISYGHLELAKWLFENRNEPPSPFAVGLLAMNESETHNLEMIKWLHENHPVGFTENTILYTIENGHFETMKWLRENRTDISSLKQLNLNNIYTGDEETINWLSENFNIDWNKIIKNEVRKDNSEMVDIIIKKNLVTIDSIANNYSSSSFHFLSLMMVKWFHNNKIQSVFNDKSMENSIRAMNFPLVKWLYENRSDCQCSSIGFQSAIQTGHMGMIEYLLAKHPEFGHQTSLTKCLEMYFRNDDIEMIEFLFDKIDFPLDELKAFQKKIKSSTLSDNSKTLLNNHIQKKIKFEIHSRSGFQMEKDKFLKIFNNCVLNKLIFKHVKSIHNVIGGDRYGWSDVIENPRVMAGNSYLNELKLYYTDNSIGSNDVNDTFRAAIKSGNIEMLKYLVELVKPVSGNIINFDIILRDAAKQGSLEMVKHMCTEFEKKSLDYRSAFSKSPLSGDIEMIKYLNEKLAMSDHKEFDYLYGYKSIFYYAAKIGRIDIIEWLFENISDDKAERYLYYGAIKGGHLHVVQYLLDINEPLGIQQTPQHNGTLFDYSIVYNQLEIAKLLHQHNIRESLWSPIDYAASKGNIECLKWLNENTTVKASVYSMNNAAINNHLEVLKWLQQHRTEGCNTSVIRDVSRKGHIEVIQWLYENQSNVLQSQQSIKEAIRYGHLELAKWLFEKRNEQPSEDAIDYGVKNKSETHSLEMIKWLHENHPTVRCTEQAILNAIENGHFETMKWLRENRTEISTLKILSLIVINKGDAKTINWLSKNFIIDWDFVIRYAVRNDNSELVDIIINQNLCTIDDFDNDCITTAFYHGYLKMIKWFYNNNIQGVFNEESMEYAIRGLQFQLVKWLYENRSDCQCSFNAFQSAAIKSGHMGMIEYLLEKHPEFGHQISLEKSLENYLKEDDIEMIEFLLDKFDFPLVELKEFEKIINSKKEYSDISKTLMTIFKRKSI</sequence>
<dbReference type="Gene3D" id="1.25.40.20">
    <property type="entry name" value="Ankyrin repeat-containing domain"/>
    <property type="match status" value="5"/>
</dbReference>
<dbReference type="SUPFAM" id="SSF140860">
    <property type="entry name" value="Pseudo ankyrin repeat-like"/>
    <property type="match status" value="1"/>
</dbReference>
<dbReference type="Proteomes" id="UP000001396">
    <property type="component" value="Unassembled WGS sequence"/>
</dbReference>
<dbReference type="SMART" id="SM00248">
    <property type="entry name" value="ANK"/>
    <property type="match status" value="16"/>
</dbReference>
<dbReference type="InParanoid" id="D3BG63"/>
<dbReference type="RefSeq" id="XP_020431776.1">
    <property type="nucleotide sequence ID" value="XM_020578349.1"/>
</dbReference>
<evidence type="ECO:0000313" key="2">
    <source>
        <dbReference type="Proteomes" id="UP000001396"/>
    </source>
</evidence>
<dbReference type="Pfam" id="PF12796">
    <property type="entry name" value="Ank_2"/>
    <property type="match status" value="2"/>
</dbReference>
<name>D3BG63_HETP5</name>
<dbReference type="PANTHER" id="PTHR46586">
    <property type="entry name" value="ANKYRIN REPEAT-CONTAINING PROTEIN"/>
    <property type="match status" value="1"/>
</dbReference>
<accession>D3BG63</accession>
<dbReference type="STRING" id="670386.D3BG63"/>